<comment type="similarity">
    <text evidence="1">Belongs to the Fur family.</text>
</comment>
<feature type="binding site" evidence="8">
    <location>
        <position position="115"/>
    </location>
    <ligand>
        <name>Fe cation</name>
        <dbReference type="ChEBI" id="CHEBI:24875"/>
    </ligand>
</feature>
<keyword evidence="8" id="KW-0408">Iron</keyword>
<dbReference type="GO" id="GO:1900376">
    <property type="term" value="P:regulation of secondary metabolite biosynthetic process"/>
    <property type="evidence" value="ECO:0007669"/>
    <property type="project" value="TreeGrafter"/>
</dbReference>
<dbReference type="SUPFAM" id="SSF46785">
    <property type="entry name" value="Winged helix' DNA-binding domain"/>
    <property type="match status" value="1"/>
</dbReference>
<keyword evidence="6" id="KW-0804">Transcription</keyword>
<evidence type="ECO:0000256" key="2">
    <source>
        <dbReference type="ARBA" id="ARBA00022491"/>
    </source>
</evidence>
<sequence>MPSTIQTRNTRQKDAIRAAFLEANRPLSPDEALALAQKDVDALSIATVYRNIGSLVDDKWLTPVDVPGHSTRYEVAGKAHHHHFQCNTCGTVHELEGCEMQSRPKLPRGFKYSSHEFFVYGTCSSCAK</sequence>
<keyword evidence="2" id="KW-0678">Repressor</keyword>
<feature type="binding site" evidence="8">
    <location>
        <position position="80"/>
    </location>
    <ligand>
        <name>Fe cation</name>
        <dbReference type="ChEBI" id="CHEBI:24875"/>
    </ligand>
</feature>
<dbReference type="Pfam" id="PF01475">
    <property type="entry name" value="FUR"/>
    <property type="match status" value="1"/>
</dbReference>
<dbReference type="InterPro" id="IPR036388">
    <property type="entry name" value="WH-like_DNA-bd_sf"/>
</dbReference>
<dbReference type="GO" id="GO:0003700">
    <property type="term" value="F:DNA-binding transcription factor activity"/>
    <property type="evidence" value="ECO:0007669"/>
    <property type="project" value="InterPro"/>
</dbReference>
<proteinExistence type="inferred from homology"/>
<evidence type="ECO:0000256" key="1">
    <source>
        <dbReference type="ARBA" id="ARBA00007957"/>
    </source>
</evidence>
<feature type="binding site" evidence="7">
    <location>
        <position position="126"/>
    </location>
    <ligand>
        <name>Zn(2+)</name>
        <dbReference type="ChEBI" id="CHEBI:29105"/>
    </ligand>
</feature>
<feature type="binding site" evidence="7">
    <location>
        <position position="89"/>
    </location>
    <ligand>
        <name>Zn(2+)</name>
        <dbReference type="ChEBI" id="CHEBI:29105"/>
    </ligand>
</feature>
<evidence type="ECO:0000256" key="3">
    <source>
        <dbReference type="ARBA" id="ARBA00022833"/>
    </source>
</evidence>
<feature type="binding site" evidence="7">
    <location>
        <position position="123"/>
    </location>
    <ligand>
        <name>Zn(2+)</name>
        <dbReference type="ChEBI" id="CHEBI:29105"/>
    </ligand>
</feature>
<dbReference type="GO" id="GO:0045892">
    <property type="term" value="P:negative regulation of DNA-templated transcription"/>
    <property type="evidence" value="ECO:0007669"/>
    <property type="project" value="TreeGrafter"/>
</dbReference>
<protein>
    <submittedName>
        <fullName evidence="9">Fur family ferric uptake transcriptional regulator</fullName>
    </submittedName>
</protein>
<comment type="caution">
    <text evidence="9">The sequence shown here is derived from an EMBL/GenBank/DDBJ whole genome shotgun (WGS) entry which is preliminary data.</text>
</comment>
<evidence type="ECO:0000256" key="7">
    <source>
        <dbReference type="PIRSR" id="PIRSR602481-1"/>
    </source>
</evidence>
<accession>A0A7W8IFT2</accession>
<evidence type="ECO:0000256" key="8">
    <source>
        <dbReference type="PIRSR" id="PIRSR602481-2"/>
    </source>
</evidence>
<keyword evidence="4" id="KW-0805">Transcription regulation</keyword>
<keyword evidence="5" id="KW-0238">DNA-binding</keyword>
<dbReference type="PANTHER" id="PTHR33202:SF22">
    <property type="entry name" value="HYDROGEN PEROXIDE SENSITIVE REPRESSOR"/>
    <property type="match status" value="1"/>
</dbReference>
<dbReference type="GO" id="GO:0008270">
    <property type="term" value="F:zinc ion binding"/>
    <property type="evidence" value="ECO:0007669"/>
    <property type="project" value="TreeGrafter"/>
</dbReference>
<evidence type="ECO:0000256" key="4">
    <source>
        <dbReference type="ARBA" id="ARBA00023015"/>
    </source>
</evidence>
<keyword evidence="7" id="KW-0479">Metal-binding</keyword>
<dbReference type="GO" id="GO:0000976">
    <property type="term" value="F:transcription cis-regulatory region binding"/>
    <property type="evidence" value="ECO:0007669"/>
    <property type="project" value="TreeGrafter"/>
</dbReference>
<dbReference type="InterPro" id="IPR043135">
    <property type="entry name" value="Fur_C"/>
</dbReference>
<comment type="cofactor">
    <cofactor evidence="7">
        <name>Zn(2+)</name>
        <dbReference type="ChEBI" id="CHEBI:29105"/>
    </cofactor>
    <text evidence="7">Binds 1 zinc ion per subunit.</text>
</comment>
<organism evidence="9 10">
    <name type="scientific">Tunturiibacter empetritectus</name>
    <dbReference type="NCBI Taxonomy" id="3069691"/>
    <lineage>
        <taxon>Bacteria</taxon>
        <taxon>Pseudomonadati</taxon>
        <taxon>Acidobacteriota</taxon>
        <taxon>Terriglobia</taxon>
        <taxon>Terriglobales</taxon>
        <taxon>Acidobacteriaceae</taxon>
        <taxon>Tunturiibacter</taxon>
    </lineage>
</organism>
<keyword evidence="3 7" id="KW-0862">Zinc</keyword>
<name>A0A7W8IFT2_9BACT</name>
<reference evidence="9" key="1">
    <citation type="submission" date="2020-08" db="EMBL/GenBank/DDBJ databases">
        <title>Genomic Encyclopedia of Type Strains, Phase IV (KMG-V): Genome sequencing to study the core and pangenomes of soil and plant-associated prokaryotes.</title>
        <authorList>
            <person name="Whitman W."/>
        </authorList>
    </citation>
    <scope>NUCLEOTIDE SEQUENCE [LARGE SCALE GENOMIC DNA]</scope>
    <source>
        <strain evidence="9">M8UP27</strain>
    </source>
</reference>
<gene>
    <name evidence="9" type="ORF">HDF09_000990</name>
</gene>
<evidence type="ECO:0000313" key="10">
    <source>
        <dbReference type="Proteomes" id="UP000568106"/>
    </source>
</evidence>
<keyword evidence="10" id="KW-1185">Reference proteome</keyword>
<dbReference type="AlphaFoldDB" id="A0A7W8IFT2"/>
<evidence type="ECO:0000313" key="9">
    <source>
        <dbReference type="EMBL" id="MBB5316340.1"/>
    </source>
</evidence>
<evidence type="ECO:0000256" key="5">
    <source>
        <dbReference type="ARBA" id="ARBA00023125"/>
    </source>
</evidence>
<dbReference type="CDD" id="cd07153">
    <property type="entry name" value="Fur_like"/>
    <property type="match status" value="1"/>
</dbReference>
<dbReference type="Gene3D" id="1.10.10.10">
    <property type="entry name" value="Winged helix-like DNA-binding domain superfamily/Winged helix DNA-binding domain"/>
    <property type="match status" value="1"/>
</dbReference>
<dbReference type="InterPro" id="IPR002481">
    <property type="entry name" value="FUR"/>
</dbReference>
<dbReference type="EMBL" id="JACHDY010000001">
    <property type="protein sequence ID" value="MBB5316340.1"/>
    <property type="molecule type" value="Genomic_DNA"/>
</dbReference>
<comment type="cofactor">
    <cofactor evidence="8">
        <name>Mn(2+)</name>
        <dbReference type="ChEBI" id="CHEBI:29035"/>
    </cofactor>
    <cofactor evidence="8">
        <name>Fe(2+)</name>
        <dbReference type="ChEBI" id="CHEBI:29033"/>
    </cofactor>
    <text evidence="8">Binds 1 Mn(2+) or Fe(2+) ion per subunit.</text>
</comment>
<dbReference type="InterPro" id="IPR036390">
    <property type="entry name" value="WH_DNA-bd_sf"/>
</dbReference>
<dbReference type="PANTHER" id="PTHR33202">
    <property type="entry name" value="ZINC UPTAKE REGULATION PROTEIN"/>
    <property type="match status" value="1"/>
</dbReference>
<dbReference type="Gene3D" id="3.30.1490.190">
    <property type="match status" value="1"/>
</dbReference>
<dbReference type="Proteomes" id="UP000568106">
    <property type="component" value="Unassembled WGS sequence"/>
</dbReference>
<evidence type="ECO:0000256" key="6">
    <source>
        <dbReference type="ARBA" id="ARBA00023163"/>
    </source>
</evidence>
<feature type="binding site" evidence="7">
    <location>
        <position position="86"/>
    </location>
    <ligand>
        <name>Zn(2+)</name>
        <dbReference type="ChEBI" id="CHEBI:29105"/>
    </ligand>
</feature>